<dbReference type="EMBL" id="VZUL01000003">
    <property type="protein sequence ID" value="KAB1083691.1"/>
    <property type="molecule type" value="Genomic_DNA"/>
</dbReference>
<evidence type="ECO:0000259" key="2">
    <source>
        <dbReference type="Pfam" id="PF02954"/>
    </source>
</evidence>
<gene>
    <name evidence="3" type="ORF">F4V91_29955</name>
</gene>
<dbReference type="Proteomes" id="UP000386575">
    <property type="component" value="Unassembled WGS sequence"/>
</dbReference>
<dbReference type="InterPro" id="IPR003018">
    <property type="entry name" value="GAF"/>
</dbReference>
<dbReference type="Gene3D" id="1.10.10.60">
    <property type="entry name" value="Homeodomain-like"/>
    <property type="match status" value="1"/>
</dbReference>
<dbReference type="InterPro" id="IPR029016">
    <property type="entry name" value="GAF-like_dom_sf"/>
</dbReference>
<dbReference type="SUPFAM" id="SSF55781">
    <property type="entry name" value="GAF domain-like"/>
    <property type="match status" value="1"/>
</dbReference>
<dbReference type="InterPro" id="IPR002197">
    <property type="entry name" value="HTH_Fis"/>
</dbReference>
<dbReference type="PRINTS" id="PR01590">
    <property type="entry name" value="HTHFIS"/>
</dbReference>
<comment type="caution">
    <text evidence="3">The sequence shown here is derived from an EMBL/GenBank/DDBJ whole genome shotgun (WGS) entry which is preliminary data.</text>
</comment>
<evidence type="ECO:0000313" key="3">
    <source>
        <dbReference type="EMBL" id="KAB1083691.1"/>
    </source>
</evidence>
<organism evidence="3 4">
    <name type="scientific">Neorhizobium galegae</name>
    <name type="common">Rhizobium galegae</name>
    <dbReference type="NCBI Taxonomy" id="399"/>
    <lineage>
        <taxon>Bacteria</taxon>
        <taxon>Pseudomonadati</taxon>
        <taxon>Pseudomonadota</taxon>
        <taxon>Alphaproteobacteria</taxon>
        <taxon>Hyphomicrobiales</taxon>
        <taxon>Rhizobiaceae</taxon>
        <taxon>Rhizobium/Agrobacterium group</taxon>
        <taxon>Neorhizobium</taxon>
    </lineage>
</organism>
<protein>
    <submittedName>
        <fullName evidence="3">Sigma-54-dependent Fis family transcriptional regulator</fullName>
    </submittedName>
</protein>
<dbReference type="AlphaFoldDB" id="A0A6A1TJI7"/>
<evidence type="ECO:0000259" key="1">
    <source>
        <dbReference type="Pfam" id="PF01590"/>
    </source>
</evidence>
<feature type="domain" description="DNA binding HTH" evidence="2">
    <location>
        <begin position="244"/>
        <end position="281"/>
    </location>
</feature>
<proteinExistence type="predicted"/>
<dbReference type="Gene3D" id="3.30.450.40">
    <property type="match status" value="1"/>
</dbReference>
<dbReference type="Pfam" id="PF01590">
    <property type="entry name" value="GAF"/>
    <property type="match status" value="1"/>
</dbReference>
<accession>A0A6A1TJI7</accession>
<sequence length="285" mass="31194">MEHHRLDPAARRPNDRVDEAELDNRRACLDRFMRVATARLDHLFGLVGASGCGVLLTDCDGVILDQRCKDSDLTAFREWGLWPGADWSEASEGTNGIGTCLTEKRSVTIHRDEHFFARNTGMSCMDAPVFGADGGIIAALDVSSARVDQTEGFNRLISAMVAQTARSIEADYFRATFPNSRIVVAHTDDSEMSVLLAVDADDLVVGATRGARRVFRLEPTGLLKPRPASDLFGEGEECLGFDAAERAAVMRALARAEGNVSEAARRLGIGRATLYRRMKRLHIGE</sequence>
<feature type="domain" description="GAF" evidence="1">
    <location>
        <begin position="38"/>
        <end position="165"/>
    </location>
</feature>
<dbReference type="SUPFAM" id="SSF46689">
    <property type="entry name" value="Homeodomain-like"/>
    <property type="match status" value="1"/>
</dbReference>
<dbReference type="RefSeq" id="WP_151046906.1">
    <property type="nucleotide sequence ID" value="NZ_VZUL01000003.1"/>
</dbReference>
<dbReference type="InterPro" id="IPR009057">
    <property type="entry name" value="Homeodomain-like_sf"/>
</dbReference>
<dbReference type="GO" id="GO:0043565">
    <property type="term" value="F:sequence-specific DNA binding"/>
    <property type="evidence" value="ECO:0007669"/>
    <property type="project" value="InterPro"/>
</dbReference>
<reference evidence="3 4" key="1">
    <citation type="submission" date="2019-09" db="EMBL/GenBank/DDBJ databases">
        <title>Genome sequencing of Ng87 strain.</title>
        <authorList>
            <person name="Karasev E.S."/>
            <person name="Andronov E."/>
        </authorList>
    </citation>
    <scope>NUCLEOTIDE SEQUENCE [LARGE SCALE GENOMIC DNA]</scope>
    <source>
        <strain evidence="3 4">Ng87</strain>
    </source>
</reference>
<name>A0A6A1TJI7_NEOGA</name>
<dbReference type="Pfam" id="PF02954">
    <property type="entry name" value="HTH_8"/>
    <property type="match status" value="1"/>
</dbReference>
<evidence type="ECO:0000313" key="4">
    <source>
        <dbReference type="Proteomes" id="UP000386575"/>
    </source>
</evidence>